<dbReference type="EMBL" id="JAZGQO010000008">
    <property type="protein sequence ID" value="KAK6180127.1"/>
    <property type="molecule type" value="Genomic_DNA"/>
</dbReference>
<name>A0AAN8JNJ5_PATCE</name>
<dbReference type="InterPro" id="IPR046815">
    <property type="entry name" value="P2RX7_C"/>
</dbReference>
<evidence type="ECO:0000313" key="2">
    <source>
        <dbReference type="EMBL" id="KAK6180127.1"/>
    </source>
</evidence>
<dbReference type="AlphaFoldDB" id="A0AAN8JNJ5"/>
<organism evidence="2 3">
    <name type="scientific">Patella caerulea</name>
    <name type="common">Rayed Mediterranean limpet</name>
    <dbReference type="NCBI Taxonomy" id="87958"/>
    <lineage>
        <taxon>Eukaryota</taxon>
        <taxon>Metazoa</taxon>
        <taxon>Spiralia</taxon>
        <taxon>Lophotrochozoa</taxon>
        <taxon>Mollusca</taxon>
        <taxon>Gastropoda</taxon>
        <taxon>Patellogastropoda</taxon>
        <taxon>Patelloidea</taxon>
        <taxon>Patellidae</taxon>
        <taxon>Patella</taxon>
    </lineage>
</organism>
<evidence type="ECO:0000259" key="1">
    <source>
        <dbReference type="Pfam" id="PF20478"/>
    </source>
</evidence>
<evidence type="ECO:0000313" key="3">
    <source>
        <dbReference type="Proteomes" id="UP001347796"/>
    </source>
</evidence>
<dbReference type="PANTHER" id="PTHR36981:SF1">
    <property type="entry name" value="P2X PURINORECEPTOR 7 INTRACELLULAR DOMAIN-CONTAINING PROTEIN"/>
    <property type="match status" value="1"/>
</dbReference>
<feature type="domain" description="P2X purinoreceptor 7 intracellular" evidence="1">
    <location>
        <begin position="39"/>
        <end position="175"/>
    </location>
</feature>
<accession>A0AAN8JNJ5</accession>
<dbReference type="PANTHER" id="PTHR36981">
    <property type="entry name" value="ZGC:195170"/>
    <property type="match status" value="1"/>
</dbReference>
<keyword evidence="3" id="KW-1185">Reference proteome</keyword>
<comment type="caution">
    <text evidence="2">The sequence shown here is derived from an EMBL/GenBank/DDBJ whole genome shotgun (WGS) entry which is preliminary data.</text>
</comment>
<gene>
    <name evidence="2" type="ORF">SNE40_012332</name>
</gene>
<sequence>MTTDIEELEFFVQPYQFEPSARRVHFNNDSSENDSSSSSDASESEGQLHDVTYWCTCGNCQQMQVPRDRKCCNDCLQCVEKMGQHSCICQHDGFVANCLNPHVLEVSFYEYIEQQGPVGDDEPIHEIYRYIAYRRFTRWIWHVLGKKKRKVIPSCVVNKIRETFPSSSGTYTGFKYPDDY</sequence>
<protein>
    <recommendedName>
        <fullName evidence="1">P2X purinoreceptor 7 intracellular domain-containing protein</fullName>
    </recommendedName>
</protein>
<dbReference type="Pfam" id="PF20478">
    <property type="entry name" value="P2RX7_C"/>
    <property type="match status" value="1"/>
</dbReference>
<reference evidence="2 3" key="1">
    <citation type="submission" date="2024-01" db="EMBL/GenBank/DDBJ databases">
        <title>The genome of the rayed Mediterranean limpet Patella caerulea (Linnaeus, 1758).</title>
        <authorList>
            <person name="Anh-Thu Weber A."/>
            <person name="Halstead-Nussloch G."/>
        </authorList>
    </citation>
    <scope>NUCLEOTIDE SEQUENCE [LARGE SCALE GENOMIC DNA]</scope>
    <source>
        <strain evidence="2">AATW-2023a</strain>
        <tissue evidence="2">Whole specimen</tissue>
    </source>
</reference>
<proteinExistence type="predicted"/>
<dbReference type="Proteomes" id="UP001347796">
    <property type="component" value="Unassembled WGS sequence"/>
</dbReference>